<sequence length="129" mass="14982">MPRKITETFSPTMLPRWPMAAEGRMLLLSTARIQSTVLQTMLGYQVEALSFMQNRSQQHLQLWRDLLASDYARDSFDLYCSFWRNALQDYSDETKRLARMGAHLATEAAKCTRDEQEELTERVATKLAM</sequence>
<protein>
    <recommendedName>
        <fullName evidence="3">Phasin domain-containing protein</fullName>
    </recommendedName>
</protein>
<dbReference type="Proteomes" id="UP001235547">
    <property type="component" value="Chromosome 2"/>
</dbReference>
<evidence type="ECO:0000313" key="2">
    <source>
        <dbReference type="Proteomes" id="UP001235547"/>
    </source>
</evidence>
<accession>A0ABY8CM87</accession>
<name>A0ABY8CM87_9HYPH</name>
<gene>
    <name evidence="1" type="ORF">PYH38_001125</name>
</gene>
<dbReference type="EMBL" id="CP120370">
    <property type="protein sequence ID" value="WEX79771.1"/>
    <property type="molecule type" value="Genomic_DNA"/>
</dbReference>
<reference evidence="1 2" key="1">
    <citation type="submission" date="2023-03" db="EMBL/GenBank/DDBJ databases">
        <authorList>
            <person name="Kaur S."/>
            <person name="Espinosa-Saiz D."/>
            <person name="Velazquez E."/>
            <person name="Menendez E."/>
            <person name="diCenzo G.C."/>
        </authorList>
    </citation>
    <scope>NUCLEOTIDE SEQUENCE [LARGE SCALE GENOMIC DNA]</scope>
    <source>
        <strain evidence="1 2">LMG 27395</strain>
    </source>
</reference>
<evidence type="ECO:0008006" key="3">
    <source>
        <dbReference type="Google" id="ProtNLM"/>
    </source>
</evidence>
<dbReference type="RefSeq" id="WP_280730472.1">
    <property type="nucleotide sequence ID" value="NZ_CP120367.1"/>
</dbReference>
<proteinExistence type="predicted"/>
<evidence type="ECO:0000313" key="1">
    <source>
        <dbReference type="EMBL" id="WEX79771.1"/>
    </source>
</evidence>
<organism evidence="1 2">
    <name type="scientific">Sinorhizobium numidicum</name>
    <dbReference type="NCBI Taxonomy" id="680248"/>
    <lineage>
        <taxon>Bacteria</taxon>
        <taxon>Pseudomonadati</taxon>
        <taxon>Pseudomonadota</taxon>
        <taxon>Alphaproteobacteria</taxon>
        <taxon>Hyphomicrobiales</taxon>
        <taxon>Rhizobiaceae</taxon>
        <taxon>Sinorhizobium/Ensifer group</taxon>
        <taxon>Sinorhizobium</taxon>
    </lineage>
</organism>
<keyword evidence="2" id="KW-1185">Reference proteome</keyword>